<dbReference type="EMBL" id="NOXV01000037">
    <property type="protein sequence ID" value="OYQ49646.1"/>
    <property type="molecule type" value="Genomic_DNA"/>
</dbReference>
<dbReference type="GO" id="GO:0003677">
    <property type="term" value="F:DNA binding"/>
    <property type="evidence" value="ECO:0007669"/>
    <property type="project" value="UniProtKB-KW"/>
</dbReference>
<dbReference type="SUPFAM" id="SSF47413">
    <property type="entry name" value="lambda repressor-like DNA-binding domains"/>
    <property type="match status" value="1"/>
</dbReference>
<dbReference type="GO" id="GO:0005829">
    <property type="term" value="C:cytosol"/>
    <property type="evidence" value="ECO:0007669"/>
    <property type="project" value="TreeGrafter"/>
</dbReference>
<proteinExistence type="predicted"/>
<name>A0A256A7C5_9FLAO</name>
<evidence type="ECO:0000313" key="3">
    <source>
        <dbReference type="EMBL" id="OYQ49646.1"/>
    </source>
</evidence>
<dbReference type="OrthoDB" id="2902336at2"/>
<evidence type="ECO:0000313" key="4">
    <source>
        <dbReference type="Proteomes" id="UP000216605"/>
    </source>
</evidence>
<dbReference type="PROSITE" id="PS50943">
    <property type="entry name" value="HTH_CROC1"/>
    <property type="match status" value="1"/>
</dbReference>
<dbReference type="InterPro" id="IPR010982">
    <property type="entry name" value="Lambda_DNA-bd_dom_sf"/>
</dbReference>
<dbReference type="Pfam" id="PF01381">
    <property type="entry name" value="HTH_3"/>
    <property type="match status" value="1"/>
</dbReference>
<sequence length="91" mass="10238">MALTYKHINLFLTCQICQVTDKQELLKSVGKRIQDIRVSKGLTQVDLVGKIDGDIDTTNISRIESGRTNPTIYTLHRIAVALDVKLEELVK</sequence>
<feature type="domain" description="HTH cro/C1-type" evidence="2">
    <location>
        <begin position="33"/>
        <end position="89"/>
    </location>
</feature>
<dbReference type="Proteomes" id="UP000216605">
    <property type="component" value="Unassembled WGS sequence"/>
</dbReference>
<dbReference type="CDD" id="cd00093">
    <property type="entry name" value="HTH_XRE"/>
    <property type="match status" value="1"/>
</dbReference>
<gene>
    <name evidence="3" type="ORF">CHU92_00320</name>
</gene>
<keyword evidence="4" id="KW-1185">Reference proteome</keyword>
<dbReference type="PANTHER" id="PTHR46797">
    <property type="entry name" value="HTH-TYPE TRANSCRIPTIONAL REGULATOR"/>
    <property type="match status" value="1"/>
</dbReference>
<evidence type="ECO:0000256" key="1">
    <source>
        <dbReference type="ARBA" id="ARBA00023125"/>
    </source>
</evidence>
<dbReference type="AlphaFoldDB" id="A0A256A7C5"/>
<comment type="caution">
    <text evidence="3">The sequence shown here is derived from an EMBL/GenBank/DDBJ whole genome shotgun (WGS) entry which is preliminary data.</text>
</comment>
<protein>
    <submittedName>
        <fullName evidence="3">Transcriptional regulator</fullName>
    </submittedName>
</protein>
<dbReference type="RefSeq" id="WP_094411461.1">
    <property type="nucleotide sequence ID" value="NZ_NOXV01000037.1"/>
</dbReference>
<dbReference type="Gene3D" id="1.10.260.40">
    <property type="entry name" value="lambda repressor-like DNA-binding domains"/>
    <property type="match status" value="1"/>
</dbReference>
<evidence type="ECO:0000259" key="2">
    <source>
        <dbReference type="PROSITE" id="PS50943"/>
    </source>
</evidence>
<dbReference type="InterPro" id="IPR050807">
    <property type="entry name" value="TransReg_Diox_bact_type"/>
</dbReference>
<dbReference type="InterPro" id="IPR001387">
    <property type="entry name" value="Cro/C1-type_HTH"/>
</dbReference>
<dbReference type="SMART" id="SM00530">
    <property type="entry name" value="HTH_XRE"/>
    <property type="match status" value="1"/>
</dbReference>
<organism evidence="3 4">
    <name type="scientific">Flavobacterium cyanobacteriorum</name>
    <dbReference type="NCBI Taxonomy" id="2022802"/>
    <lineage>
        <taxon>Bacteria</taxon>
        <taxon>Pseudomonadati</taxon>
        <taxon>Bacteroidota</taxon>
        <taxon>Flavobacteriia</taxon>
        <taxon>Flavobacteriales</taxon>
        <taxon>Flavobacteriaceae</taxon>
        <taxon>Flavobacterium</taxon>
    </lineage>
</organism>
<keyword evidence="1" id="KW-0238">DNA-binding</keyword>
<accession>A0A256A7C5</accession>
<dbReference type="PANTHER" id="PTHR46797:SF1">
    <property type="entry name" value="METHYLPHOSPHONATE SYNTHASE"/>
    <property type="match status" value="1"/>
</dbReference>
<dbReference type="GO" id="GO:0003700">
    <property type="term" value="F:DNA-binding transcription factor activity"/>
    <property type="evidence" value="ECO:0007669"/>
    <property type="project" value="TreeGrafter"/>
</dbReference>
<reference evidence="3 4" key="1">
    <citation type="submission" date="2017-07" db="EMBL/GenBank/DDBJ databases">
        <title>Flavobacterium cyanobacteriorum sp. nov., isolated from cyanobacterial aggregates in a eutrophic lake.</title>
        <authorList>
            <person name="Cai H."/>
        </authorList>
    </citation>
    <scope>NUCLEOTIDE SEQUENCE [LARGE SCALE GENOMIC DNA]</scope>
    <source>
        <strain evidence="3 4">TH021</strain>
    </source>
</reference>